<accession>A0A369J8V7</accession>
<comment type="caution">
    <text evidence="1">The sequence shown here is derived from an EMBL/GenBank/DDBJ whole genome shotgun (WGS) entry which is preliminary data.</text>
</comment>
<evidence type="ECO:0000313" key="2">
    <source>
        <dbReference type="Proteomes" id="UP000076154"/>
    </source>
</evidence>
<sequence>MWYNDYNAYCSVACQELHWTTTHRLICTEKPITIDVERLNPLLALLVEYCHLDPAKPLHPALTRTIINSPNPSPSADVLPHGSGKARLVILGDSIPTGVERQTKLWWPSGVSNLARIFLDNQRYECRLPVNGLGGLKPPMRLKYKSFPIADFGIAKGKIAAKDHHKLAYQLDAQGTVLEEQDPDNHYWLYFTTTKEEQLLMDYGLLTFDHMAIVDTKAYQHPALPSKNKAPAYFCDRTMAGASPPIHDFQQRFSFFWDDGLRSLIAHCLESLDEPVGAHAIWSLLDRLARRQCSAAEKVLAVHWARLDRAILETIFNDPTKPWEKWPPTPRIGVWGQSSTRSPVE</sequence>
<reference evidence="1" key="1">
    <citation type="submission" date="2018-04" db="EMBL/GenBank/DDBJ databases">
        <title>Whole genome sequencing of Hypsizygus marmoreus.</title>
        <authorList>
            <person name="Choi I.-G."/>
            <person name="Min B."/>
            <person name="Kim J.-G."/>
            <person name="Kim S."/>
            <person name="Oh Y.-L."/>
            <person name="Kong W.-S."/>
            <person name="Park H."/>
            <person name="Jeong J."/>
            <person name="Song E.-S."/>
        </authorList>
    </citation>
    <scope>NUCLEOTIDE SEQUENCE [LARGE SCALE GENOMIC DNA]</scope>
    <source>
        <strain evidence="1">51987-8</strain>
    </source>
</reference>
<dbReference type="Proteomes" id="UP000076154">
    <property type="component" value="Unassembled WGS sequence"/>
</dbReference>
<protein>
    <recommendedName>
        <fullName evidence="3">MYND-type domain-containing protein</fullName>
    </recommendedName>
</protein>
<evidence type="ECO:0000313" key="1">
    <source>
        <dbReference type="EMBL" id="RDB17630.1"/>
    </source>
</evidence>
<keyword evidence="2" id="KW-1185">Reference proteome</keyword>
<proteinExistence type="predicted"/>
<dbReference type="AlphaFoldDB" id="A0A369J8V7"/>
<dbReference type="OrthoDB" id="341421at2759"/>
<name>A0A369J8V7_HYPMA</name>
<dbReference type="EMBL" id="LUEZ02000110">
    <property type="protein sequence ID" value="RDB17630.1"/>
    <property type="molecule type" value="Genomic_DNA"/>
</dbReference>
<dbReference type="InParanoid" id="A0A369J8V7"/>
<organism evidence="1 2">
    <name type="scientific">Hypsizygus marmoreus</name>
    <name type="common">White beech mushroom</name>
    <name type="synonym">Agaricus marmoreus</name>
    <dbReference type="NCBI Taxonomy" id="39966"/>
    <lineage>
        <taxon>Eukaryota</taxon>
        <taxon>Fungi</taxon>
        <taxon>Dikarya</taxon>
        <taxon>Basidiomycota</taxon>
        <taxon>Agaricomycotina</taxon>
        <taxon>Agaricomycetes</taxon>
        <taxon>Agaricomycetidae</taxon>
        <taxon>Agaricales</taxon>
        <taxon>Tricholomatineae</taxon>
        <taxon>Lyophyllaceae</taxon>
        <taxon>Hypsizygus</taxon>
    </lineage>
</organism>
<evidence type="ECO:0008006" key="3">
    <source>
        <dbReference type="Google" id="ProtNLM"/>
    </source>
</evidence>
<gene>
    <name evidence="1" type="ORF">Hypma_001184</name>
</gene>